<dbReference type="InterPro" id="IPR009057">
    <property type="entry name" value="Homeodomain-like_sf"/>
</dbReference>
<protein>
    <submittedName>
        <fullName evidence="6">TetR family transcriptional regulator</fullName>
    </submittedName>
</protein>
<evidence type="ECO:0000256" key="3">
    <source>
        <dbReference type="ARBA" id="ARBA00023163"/>
    </source>
</evidence>
<reference evidence="7" key="1">
    <citation type="submission" date="2018-05" db="EMBL/GenBank/DDBJ databases">
        <authorList>
            <person name="Li Y."/>
        </authorList>
    </citation>
    <scope>NUCLEOTIDE SEQUENCE [LARGE SCALE GENOMIC DNA]</scope>
    <source>
        <strain evidence="7">sk1b4</strain>
    </source>
</reference>
<dbReference type="InterPro" id="IPR036271">
    <property type="entry name" value="Tet_transcr_reg_TetR-rel_C_sf"/>
</dbReference>
<evidence type="ECO:0000256" key="2">
    <source>
        <dbReference type="ARBA" id="ARBA00023125"/>
    </source>
</evidence>
<keyword evidence="1" id="KW-0805">Transcription regulation</keyword>
<dbReference type="PRINTS" id="PR00455">
    <property type="entry name" value="HTHTETR"/>
</dbReference>
<dbReference type="InterPro" id="IPR011075">
    <property type="entry name" value="TetR_C"/>
</dbReference>
<feature type="domain" description="HTH tetR-type" evidence="5">
    <location>
        <begin position="6"/>
        <end position="66"/>
    </location>
</feature>
<gene>
    <name evidence="6" type="ORF">DD236_02410</name>
</gene>
<dbReference type="AlphaFoldDB" id="A0A2V1KCN2"/>
<organism evidence="6 7">
    <name type="scientific">Ancrocorticia populi</name>
    <dbReference type="NCBI Taxonomy" id="2175228"/>
    <lineage>
        <taxon>Bacteria</taxon>
        <taxon>Bacillati</taxon>
        <taxon>Actinomycetota</taxon>
        <taxon>Actinomycetes</taxon>
        <taxon>Actinomycetales</taxon>
        <taxon>Actinomycetaceae</taxon>
        <taxon>Ancrocorticia</taxon>
    </lineage>
</organism>
<sequence length="200" mass="21691">MKTSGNTSRERLVNAMALLLWEKGYAATSPRDVMAAAEVGQGSFYHHFSGKHELAVAALSQNISELLDQDAGTVRSSPLEELKAHLLRPRPGLKGCRIGRMTQDPKVLEDPELLSMVEDAFRATEQSWIKMIDAAIKAKELPESLDSQQLARTLTAVLQGGYVLSRAYGSQQPMDDAVHGMASMLDSLAQSHQVAGNSTA</sequence>
<evidence type="ECO:0000256" key="1">
    <source>
        <dbReference type="ARBA" id="ARBA00023015"/>
    </source>
</evidence>
<accession>A0A2V1KCN2</accession>
<evidence type="ECO:0000313" key="6">
    <source>
        <dbReference type="EMBL" id="PWF27267.1"/>
    </source>
</evidence>
<keyword evidence="2 4" id="KW-0238">DNA-binding</keyword>
<dbReference type="SUPFAM" id="SSF46689">
    <property type="entry name" value="Homeodomain-like"/>
    <property type="match status" value="1"/>
</dbReference>
<feature type="DNA-binding region" description="H-T-H motif" evidence="4">
    <location>
        <begin position="29"/>
        <end position="48"/>
    </location>
</feature>
<dbReference type="PANTHER" id="PTHR47506:SF3">
    <property type="entry name" value="HTH-TYPE TRANSCRIPTIONAL REGULATOR LMRA"/>
    <property type="match status" value="1"/>
</dbReference>
<evidence type="ECO:0000256" key="4">
    <source>
        <dbReference type="PROSITE-ProRule" id="PRU00335"/>
    </source>
</evidence>
<dbReference type="OrthoDB" id="3687980at2"/>
<dbReference type="RefSeq" id="WP_109092766.1">
    <property type="nucleotide sequence ID" value="NZ_JBQDCU010000187.1"/>
</dbReference>
<proteinExistence type="predicted"/>
<dbReference type="EMBL" id="QETB01000001">
    <property type="protein sequence ID" value="PWF27267.1"/>
    <property type="molecule type" value="Genomic_DNA"/>
</dbReference>
<dbReference type="InterPro" id="IPR001647">
    <property type="entry name" value="HTH_TetR"/>
</dbReference>
<evidence type="ECO:0000259" key="5">
    <source>
        <dbReference type="PROSITE" id="PS50977"/>
    </source>
</evidence>
<dbReference type="Proteomes" id="UP000245283">
    <property type="component" value="Unassembled WGS sequence"/>
</dbReference>
<evidence type="ECO:0000313" key="7">
    <source>
        <dbReference type="Proteomes" id="UP000245283"/>
    </source>
</evidence>
<dbReference type="Pfam" id="PF00440">
    <property type="entry name" value="TetR_N"/>
    <property type="match status" value="1"/>
</dbReference>
<keyword evidence="7" id="KW-1185">Reference proteome</keyword>
<dbReference type="GO" id="GO:0003677">
    <property type="term" value="F:DNA binding"/>
    <property type="evidence" value="ECO:0007669"/>
    <property type="project" value="UniProtKB-UniRule"/>
</dbReference>
<dbReference type="Gene3D" id="1.10.357.10">
    <property type="entry name" value="Tetracycline Repressor, domain 2"/>
    <property type="match status" value="1"/>
</dbReference>
<dbReference type="PROSITE" id="PS50977">
    <property type="entry name" value="HTH_TETR_2"/>
    <property type="match status" value="1"/>
</dbReference>
<dbReference type="SUPFAM" id="SSF48498">
    <property type="entry name" value="Tetracyclin repressor-like, C-terminal domain"/>
    <property type="match status" value="1"/>
</dbReference>
<dbReference type="PANTHER" id="PTHR47506">
    <property type="entry name" value="TRANSCRIPTIONAL REGULATORY PROTEIN"/>
    <property type="match status" value="1"/>
</dbReference>
<dbReference type="Pfam" id="PF16925">
    <property type="entry name" value="TetR_C_13"/>
    <property type="match status" value="1"/>
</dbReference>
<keyword evidence="3" id="KW-0804">Transcription</keyword>
<name>A0A2V1KCN2_9ACTO</name>
<comment type="caution">
    <text evidence="6">The sequence shown here is derived from an EMBL/GenBank/DDBJ whole genome shotgun (WGS) entry which is preliminary data.</text>
</comment>